<protein>
    <submittedName>
        <fullName evidence="1">Uncharacterized protein</fullName>
    </submittedName>
</protein>
<keyword evidence="2" id="KW-1185">Reference proteome</keyword>
<proteinExistence type="predicted"/>
<sequence length="168" mass="18712">MVCVMCVTEEKGLAFSSPTFFSVCSPLHSPSSHPFLSDLRTRRKEWERGGGGKGGGCVPKLFGPEKCPPLFPHPPSNSILPTRARARFTDVFSPSLMKIVIAATSVRWCKGRQRRKSNLAPYFVSAQPILLAFPSPSLRDKPLRRGFRHNTVVKQSRWSMGQQRPFAG</sequence>
<name>A0A6A5XM17_9PLEO</name>
<accession>A0A6A5XM17</accession>
<reference evidence="1" key="1">
    <citation type="journal article" date="2020" name="Stud. Mycol.">
        <title>101 Dothideomycetes genomes: a test case for predicting lifestyles and emergence of pathogens.</title>
        <authorList>
            <person name="Haridas S."/>
            <person name="Albert R."/>
            <person name="Binder M."/>
            <person name="Bloem J."/>
            <person name="Labutti K."/>
            <person name="Salamov A."/>
            <person name="Andreopoulos B."/>
            <person name="Baker S."/>
            <person name="Barry K."/>
            <person name="Bills G."/>
            <person name="Bluhm B."/>
            <person name="Cannon C."/>
            <person name="Castanera R."/>
            <person name="Culley D."/>
            <person name="Daum C."/>
            <person name="Ezra D."/>
            <person name="Gonzalez J."/>
            <person name="Henrissat B."/>
            <person name="Kuo A."/>
            <person name="Liang C."/>
            <person name="Lipzen A."/>
            <person name="Lutzoni F."/>
            <person name="Magnuson J."/>
            <person name="Mondo S."/>
            <person name="Nolan M."/>
            <person name="Ohm R."/>
            <person name="Pangilinan J."/>
            <person name="Park H.-J."/>
            <person name="Ramirez L."/>
            <person name="Alfaro M."/>
            <person name="Sun H."/>
            <person name="Tritt A."/>
            <person name="Yoshinaga Y."/>
            <person name="Zwiers L.-H."/>
            <person name="Turgeon B."/>
            <person name="Goodwin S."/>
            <person name="Spatafora J."/>
            <person name="Crous P."/>
            <person name="Grigoriev I."/>
        </authorList>
    </citation>
    <scope>NUCLEOTIDE SEQUENCE</scope>
    <source>
        <strain evidence="1">CBS 175.79</strain>
    </source>
</reference>
<dbReference type="Proteomes" id="UP000799778">
    <property type="component" value="Unassembled WGS sequence"/>
</dbReference>
<dbReference type="EMBL" id="ML978071">
    <property type="protein sequence ID" value="KAF2013851.1"/>
    <property type="molecule type" value="Genomic_DNA"/>
</dbReference>
<evidence type="ECO:0000313" key="1">
    <source>
        <dbReference type="EMBL" id="KAF2013851.1"/>
    </source>
</evidence>
<gene>
    <name evidence="1" type="ORF">BU24DRAFT_248604</name>
</gene>
<organism evidence="1 2">
    <name type="scientific">Aaosphaeria arxii CBS 175.79</name>
    <dbReference type="NCBI Taxonomy" id="1450172"/>
    <lineage>
        <taxon>Eukaryota</taxon>
        <taxon>Fungi</taxon>
        <taxon>Dikarya</taxon>
        <taxon>Ascomycota</taxon>
        <taxon>Pezizomycotina</taxon>
        <taxon>Dothideomycetes</taxon>
        <taxon>Pleosporomycetidae</taxon>
        <taxon>Pleosporales</taxon>
        <taxon>Pleosporales incertae sedis</taxon>
        <taxon>Aaosphaeria</taxon>
    </lineage>
</organism>
<dbReference type="RefSeq" id="XP_033382190.1">
    <property type="nucleotide sequence ID" value="XM_033522349.1"/>
</dbReference>
<dbReference type="AlphaFoldDB" id="A0A6A5XM17"/>
<dbReference type="GeneID" id="54279746"/>
<evidence type="ECO:0000313" key="2">
    <source>
        <dbReference type="Proteomes" id="UP000799778"/>
    </source>
</evidence>